<dbReference type="EMBL" id="JAHYIQ010000011">
    <property type="protein sequence ID" value="KAK1128058.1"/>
    <property type="molecule type" value="Genomic_DNA"/>
</dbReference>
<protein>
    <submittedName>
        <fullName evidence="1">Uncharacterized protein</fullName>
    </submittedName>
</protein>
<evidence type="ECO:0000313" key="1">
    <source>
        <dbReference type="EMBL" id="KAK1128058.1"/>
    </source>
</evidence>
<proteinExistence type="predicted"/>
<gene>
    <name evidence="1" type="ORF">K0M31_003546</name>
</gene>
<evidence type="ECO:0000313" key="2">
    <source>
        <dbReference type="Proteomes" id="UP001177670"/>
    </source>
</evidence>
<dbReference type="Proteomes" id="UP001177670">
    <property type="component" value="Unassembled WGS sequence"/>
</dbReference>
<dbReference type="AlphaFoldDB" id="A0AA40FZ86"/>
<name>A0AA40FZ86_9HYME</name>
<reference evidence="1" key="1">
    <citation type="submission" date="2021-10" db="EMBL/GenBank/DDBJ databases">
        <title>Melipona bicolor Genome sequencing and assembly.</title>
        <authorList>
            <person name="Araujo N.S."/>
            <person name="Arias M.C."/>
        </authorList>
    </citation>
    <scope>NUCLEOTIDE SEQUENCE</scope>
    <source>
        <strain evidence="1">USP_2M_L1-L4_2017</strain>
        <tissue evidence="1">Whole body</tissue>
    </source>
</reference>
<accession>A0AA40FZ86</accession>
<keyword evidence="2" id="KW-1185">Reference proteome</keyword>
<comment type="caution">
    <text evidence="1">The sequence shown here is derived from an EMBL/GenBank/DDBJ whole genome shotgun (WGS) entry which is preliminary data.</text>
</comment>
<organism evidence="1 2">
    <name type="scientific">Melipona bicolor</name>
    <dbReference type="NCBI Taxonomy" id="60889"/>
    <lineage>
        <taxon>Eukaryota</taxon>
        <taxon>Metazoa</taxon>
        <taxon>Ecdysozoa</taxon>
        <taxon>Arthropoda</taxon>
        <taxon>Hexapoda</taxon>
        <taxon>Insecta</taxon>
        <taxon>Pterygota</taxon>
        <taxon>Neoptera</taxon>
        <taxon>Endopterygota</taxon>
        <taxon>Hymenoptera</taxon>
        <taxon>Apocrita</taxon>
        <taxon>Aculeata</taxon>
        <taxon>Apoidea</taxon>
        <taxon>Anthophila</taxon>
        <taxon>Apidae</taxon>
        <taxon>Melipona</taxon>
    </lineage>
</organism>
<sequence length="90" mass="10516">MISIYYSHQSNYSTLSKRIHKYLRTDKPSQTFTNLHKPSQTFTNLSKNRKLYAKNHWNLIFAVKFAGRDCDRATNQTPNCETAIPDSFDV</sequence>